<dbReference type="Gene3D" id="2.20.25.10">
    <property type="match status" value="1"/>
</dbReference>
<name>A0A5K1G2F2_9MAGN</name>
<evidence type="ECO:0000259" key="4">
    <source>
        <dbReference type="Pfam" id="PF01096"/>
    </source>
</evidence>
<sequence length="25" mass="2886">MRSADEGHTVFYECPKCPHKHVVNT</sequence>
<evidence type="ECO:0000256" key="1">
    <source>
        <dbReference type="ARBA" id="ARBA00022723"/>
    </source>
</evidence>
<dbReference type="GO" id="GO:0006351">
    <property type="term" value="P:DNA-templated transcription"/>
    <property type="evidence" value="ECO:0007669"/>
    <property type="project" value="InterPro"/>
</dbReference>
<dbReference type="SUPFAM" id="SSF57783">
    <property type="entry name" value="Zinc beta-ribbon"/>
    <property type="match status" value="1"/>
</dbReference>
<dbReference type="AlphaFoldDB" id="A0A5K1G2F2"/>
<organism evidence="5">
    <name type="scientific">Nymphaea colorata</name>
    <name type="common">pocket water lily</name>
    <dbReference type="NCBI Taxonomy" id="210225"/>
    <lineage>
        <taxon>Eukaryota</taxon>
        <taxon>Viridiplantae</taxon>
        <taxon>Streptophyta</taxon>
        <taxon>Embryophyta</taxon>
        <taxon>Tracheophyta</taxon>
        <taxon>Spermatophyta</taxon>
        <taxon>Magnoliopsida</taxon>
        <taxon>Nymphaeales</taxon>
        <taxon>Nymphaeaceae</taxon>
        <taxon>Nymphaea</taxon>
    </lineage>
</organism>
<keyword evidence="3" id="KW-0862">Zinc</keyword>
<proteinExistence type="predicted"/>
<keyword evidence="2" id="KW-0863">Zinc-finger</keyword>
<reference evidence="5" key="1">
    <citation type="submission" date="2019-09" db="EMBL/GenBank/DDBJ databases">
        <authorList>
            <person name="Zhang L."/>
        </authorList>
    </citation>
    <scope>NUCLEOTIDE SEQUENCE</scope>
</reference>
<evidence type="ECO:0000256" key="3">
    <source>
        <dbReference type="ARBA" id="ARBA00022833"/>
    </source>
</evidence>
<dbReference type="Pfam" id="PF01096">
    <property type="entry name" value="Zn_ribbon_TFIIS"/>
    <property type="match status" value="1"/>
</dbReference>
<evidence type="ECO:0000313" key="5">
    <source>
        <dbReference type="EMBL" id="VVW67176.1"/>
    </source>
</evidence>
<dbReference type="InterPro" id="IPR001222">
    <property type="entry name" value="Znf_TFIIS"/>
</dbReference>
<feature type="domain" description="TFIIS-type" evidence="4">
    <location>
        <begin position="1"/>
        <end position="20"/>
    </location>
</feature>
<accession>A0A5K1G2F2</accession>
<dbReference type="GO" id="GO:0003676">
    <property type="term" value="F:nucleic acid binding"/>
    <property type="evidence" value="ECO:0007669"/>
    <property type="project" value="InterPro"/>
</dbReference>
<dbReference type="GO" id="GO:0008270">
    <property type="term" value="F:zinc ion binding"/>
    <property type="evidence" value="ECO:0007669"/>
    <property type="project" value="UniProtKB-KW"/>
</dbReference>
<keyword evidence="1" id="KW-0479">Metal-binding</keyword>
<gene>
    <name evidence="5" type="ORF">NYM_LOCUS25580</name>
</gene>
<protein>
    <recommendedName>
        <fullName evidence="4">TFIIS-type domain-containing protein</fullName>
    </recommendedName>
</protein>
<evidence type="ECO:0000256" key="2">
    <source>
        <dbReference type="ARBA" id="ARBA00022771"/>
    </source>
</evidence>
<dbReference type="EMBL" id="LR721786">
    <property type="protein sequence ID" value="VVW67176.1"/>
    <property type="molecule type" value="Genomic_DNA"/>
</dbReference>